<feature type="transmembrane region" description="Helical" evidence="1">
    <location>
        <begin position="165"/>
        <end position="190"/>
    </location>
</feature>
<feature type="transmembrane region" description="Helical" evidence="1">
    <location>
        <begin position="245"/>
        <end position="263"/>
    </location>
</feature>
<keyword evidence="3" id="KW-1185">Reference proteome</keyword>
<feature type="transmembrane region" description="Helical" evidence="1">
    <location>
        <begin position="33"/>
        <end position="53"/>
    </location>
</feature>
<sequence length="432" mass="49539">MNNISKKPDFLDQFYRLILFTIPFDNLFFAPSAGWATITPMLAAVWVILRLALGIRIERVVLLRQYAVLLGFIALVSIPVVFYPIQIGNYISSLFTIVLGFSVFLLFYFRYIIDGRSLEEDVETLIFAYTISIIYGVIKLFVHFLDINLFKSIFIFIEKRYTPRMGFTFTEPSFISMHVYGVLFIVYSALKNELAKTKVRWLMGTMVLLGTITFSSMRLLLDSVVFITIYLFITAFMPQKSLKKSILSTLVILLGVLGWFLLFEPVLEKIPRLANIVSAGIYSDGSLASRFFRINATVKGLFEDPLLFLFGSGLGNIYIPLREGWEGAYAEYDSLYLKEVMGLKTAPVDSIFSMPFRLIGEIGFFPVMIGGVYIAFKSVQQRVPLLVILTTFWLYIQFDSYTFYTFYIFLVLFICKPEINSNTKLQNRSDVL</sequence>
<feature type="transmembrane region" description="Helical" evidence="1">
    <location>
        <begin position="91"/>
        <end position="113"/>
    </location>
</feature>
<dbReference type="EMBL" id="JNUP01000069">
    <property type="protein sequence ID" value="KGE71131.1"/>
    <property type="molecule type" value="Genomic_DNA"/>
</dbReference>
<evidence type="ECO:0000313" key="3">
    <source>
        <dbReference type="Proteomes" id="UP000029692"/>
    </source>
</evidence>
<evidence type="ECO:0000313" key="2">
    <source>
        <dbReference type="EMBL" id="KGE71131.1"/>
    </source>
</evidence>
<dbReference type="Proteomes" id="UP000029692">
    <property type="component" value="Unassembled WGS sequence"/>
</dbReference>
<feature type="transmembrane region" description="Helical" evidence="1">
    <location>
        <begin position="65"/>
        <end position="85"/>
    </location>
</feature>
<reference evidence="2 3" key="1">
    <citation type="submission" date="2014-05" db="EMBL/GenBank/DDBJ databases">
        <title>De novo Genome Sequence of Spirocheata sp.</title>
        <authorList>
            <person name="Shivani Y."/>
            <person name="Subhash Y."/>
            <person name="Tushar L."/>
            <person name="Sasikala C."/>
            <person name="Ramana C.V."/>
        </authorList>
    </citation>
    <scope>NUCLEOTIDE SEQUENCE [LARGE SCALE GENOMIC DNA]</scope>
    <source>
        <strain evidence="2 3">JC230</strain>
    </source>
</reference>
<feature type="transmembrane region" description="Helical" evidence="1">
    <location>
        <begin position="125"/>
        <end position="145"/>
    </location>
</feature>
<dbReference type="AlphaFoldDB" id="A0A098QU53"/>
<feature type="transmembrane region" description="Helical" evidence="1">
    <location>
        <begin position="202"/>
        <end position="233"/>
    </location>
</feature>
<dbReference type="RefSeq" id="WP_037549241.1">
    <property type="nucleotide sequence ID" value="NZ_JNUP01000069.1"/>
</dbReference>
<feature type="transmembrane region" description="Helical" evidence="1">
    <location>
        <begin position="358"/>
        <end position="376"/>
    </location>
</feature>
<comment type="caution">
    <text evidence="2">The sequence shown here is derived from an EMBL/GenBank/DDBJ whole genome shotgun (WGS) entry which is preliminary data.</text>
</comment>
<dbReference type="eggNOG" id="ENOG5032Y5W">
    <property type="taxonomic scope" value="Bacteria"/>
</dbReference>
<organism evidence="2 3">
    <name type="scientific">Spirochaeta lutea</name>
    <dbReference type="NCBI Taxonomy" id="1480694"/>
    <lineage>
        <taxon>Bacteria</taxon>
        <taxon>Pseudomonadati</taxon>
        <taxon>Spirochaetota</taxon>
        <taxon>Spirochaetia</taxon>
        <taxon>Spirochaetales</taxon>
        <taxon>Spirochaetaceae</taxon>
        <taxon>Spirochaeta</taxon>
    </lineage>
</organism>
<evidence type="ECO:0000256" key="1">
    <source>
        <dbReference type="SAM" id="Phobius"/>
    </source>
</evidence>
<dbReference type="STRING" id="1480694.DC28_12845"/>
<protein>
    <recommendedName>
        <fullName evidence="4">O-antigen polymerase</fullName>
    </recommendedName>
</protein>
<keyword evidence="1" id="KW-1133">Transmembrane helix</keyword>
<accession>A0A098QU53</accession>
<proteinExistence type="predicted"/>
<keyword evidence="1" id="KW-0472">Membrane</keyword>
<evidence type="ECO:0008006" key="4">
    <source>
        <dbReference type="Google" id="ProtNLM"/>
    </source>
</evidence>
<keyword evidence="1" id="KW-0812">Transmembrane</keyword>
<dbReference type="OrthoDB" id="1551474at2"/>
<feature type="transmembrane region" description="Helical" evidence="1">
    <location>
        <begin position="392"/>
        <end position="415"/>
    </location>
</feature>
<gene>
    <name evidence="2" type="ORF">DC28_12845</name>
</gene>
<name>A0A098QU53_9SPIO</name>